<evidence type="ECO:0000313" key="9">
    <source>
        <dbReference type="EMBL" id="VDN42485.1"/>
    </source>
</evidence>
<keyword evidence="8" id="KW-0732">Signal</keyword>
<keyword evidence="2" id="KW-0808">Transferase</keyword>
<dbReference type="InterPro" id="IPR043137">
    <property type="entry name" value="GGT_ssub_C"/>
</dbReference>
<accession>A0A183ET80</accession>
<name>A0A183ET80_9BILA</name>
<dbReference type="FunFam" id="1.10.246.130:FF:000005">
    <property type="entry name" value="Gamma-glutamyltranspeptidase 1, putative"/>
    <property type="match status" value="1"/>
</dbReference>
<sequence length="171" mass="19272">MCGPPPPSSFAVTQLIISLMARWFLCQFYGPKTNKDVLKHDPLFYHRFIEAQKFAYAQRTLMGDEAYVKEAKKLAENMTTKEYTSWVFSRMRNRAQATEYYGGMQGQMDDHGTSHVAALDSNGNGVSSTTTVNRWQVLLFGAVVQSVKLGVVFNDEMDDFSTPGIIISCYI</sequence>
<dbReference type="GO" id="GO:0036374">
    <property type="term" value="F:glutathione hydrolase activity"/>
    <property type="evidence" value="ECO:0007669"/>
    <property type="project" value="InterPro"/>
</dbReference>
<evidence type="ECO:0000256" key="6">
    <source>
        <dbReference type="PIRSR" id="PIRSR600101-1"/>
    </source>
</evidence>
<dbReference type="PANTHER" id="PTHR11686">
    <property type="entry name" value="GAMMA GLUTAMYL TRANSPEPTIDASE"/>
    <property type="match status" value="1"/>
</dbReference>
<evidence type="ECO:0000313" key="11">
    <source>
        <dbReference type="WBParaSite" id="GPUH_0002420101-mRNA-1"/>
    </source>
</evidence>
<dbReference type="GO" id="GO:0006751">
    <property type="term" value="P:glutathione catabolic process"/>
    <property type="evidence" value="ECO:0007669"/>
    <property type="project" value="InterPro"/>
</dbReference>
<evidence type="ECO:0000256" key="1">
    <source>
        <dbReference type="ARBA" id="ARBA00022670"/>
    </source>
</evidence>
<feature type="chain" id="PRO_5043139270" evidence="8">
    <location>
        <begin position="27"/>
        <end position="171"/>
    </location>
</feature>
<dbReference type="InterPro" id="IPR043138">
    <property type="entry name" value="GGT_lsub"/>
</dbReference>
<feature type="active site" description="Nucleophile" evidence="6">
    <location>
        <position position="113"/>
    </location>
</feature>
<organism evidence="11">
    <name type="scientific">Gongylonema pulchrum</name>
    <dbReference type="NCBI Taxonomy" id="637853"/>
    <lineage>
        <taxon>Eukaryota</taxon>
        <taxon>Metazoa</taxon>
        <taxon>Ecdysozoa</taxon>
        <taxon>Nematoda</taxon>
        <taxon>Chromadorea</taxon>
        <taxon>Rhabditida</taxon>
        <taxon>Spirurina</taxon>
        <taxon>Spiruromorpha</taxon>
        <taxon>Spiruroidea</taxon>
        <taxon>Gongylonematidae</taxon>
        <taxon>Gongylonema</taxon>
    </lineage>
</organism>
<keyword evidence="10" id="KW-1185">Reference proteome</keyword>
<dbReference type="GO" id="GO:0006508">
    <property type="term" value="P:proteolysis"/>
    <property type="evidence" value="ECO:0007669"/>
    <property type="project" value="UniProtKB-KW"/>
</dbReference>
<feature type="binding site" evidence="7">
    <location>
        <begin position="131"/>
        <end position="133"/>
    </location>
    <ligand>
        <name>L-glutamate</name>
        <dbReference type="ChEBI" id="CHEBI:29985"/>
    </ligand>
</feature>
<reference evidence="9 10" key="2">
    <citation type="submission" date="2018-11" db="EMBL/GenBank/DDBJ databases">
        <authorList>
            <consortium name="Pathogen Informatics"/>
        </authorList>
    </citation>
    <scope>NUCLEOTIDE SEQUENCE [LARGE SCALE GENOMIC DNA]</scope>
</reference>
<evidence type="ECO:0000256" key="4">
    <source>
        <dbReference type="ARBA" id="ARBA00023180"/>
    </source>
</evidence>
<dbReference type="GO" id="GO:0005886">
    <property type="term" value="C:plasma membrane"/>
    <property type="evidence" value="ECO:0007669"/>
    <property type="project" value="TreeGrafter"/>
</dbReference>
<evidence type="ECO:0000313" key="10">
    <source>
        <dbReference type="Proteomes" id="UP000271098"/>
    </source>
</evidence>
<dbReference type="OrthoDB" id="1081007at2759"/>
<gene>
    <name evidence="9" type="ORF">GPUH_LOCUS24171</name>
</gene>
<dbReference type="Pfam" id="PF01019">
    <property type="entry name" value="G_glu_transpept"/>
    <property type="match status" value="1"/>
</dbReference>
<dbReference type="SUPFAM" id="SSF56235">
    <property type="entry name" value="N-terminal nucleophile aminohydrolases (Ntn hydrolases)"/>
    <property type="match status" value="1"/>
</dbReference>
<evidence type="ECO:0000256" key="8">
    <source>
        <dbReference type="SAM" id="SignalP"/>
    </source>
</evidence>
<feature type="binding site" evidence="7">
    <location>
        <position position="159"/>
    </location>
    <ligand>
        <name>L-glutamate</name>
        <dbReference type="ChEBI" id="CHEBI:29985"/>
    </ligand>
</feature>
<protein>
    <submittedName>
        <fullName evidence="11">Retrotrans_gag domain-containing protein</fullName>
    </submittedName>
</protein>
<dbReference type="EMBL" id="UYRT01100310">
    <property type="protein sequence ID" value="VDN42485.1"/>
    <property type="molecule type" value="Genomic_DNA"/>
</dbReference>
<dbReference type="PRINTS" id="PR01210">
    <property type="entry name" value="GGTRANSPTASE"/>
</dbReference>
<proteinExistence type="predicted"/>
<dbReference type="AlphaFoldDB" id="A0A183ET80"/>
<reference evidence="11" key="1">
    <citation type="submission" date="2016-06" db="UniProtKB">
        <authorList>
            <consortium name="WormBaseParasite"/>
        </authorList>
    </citation>
    <scope>IDENTIFICATION</scope>
</reference>
<dbReference type="Gene3D" id="1.10.246.130">
    <property type="match status" value="1"/>
</dbReference>
<keyword evidence="5" id="KW-0012">Acyltransferase</keyword>
<dbReference type="InterPro" id="IPR029055">
    <property type="entry name" value="Ntn_hydrolases_N"/>
</dbReference>
<dbReference type="PANTHER" id="PTHR11686:SF17">
    <property type="entry name" value="GAMMA-GLUTAMYLTRANSPEPTIDASE 1"/>
    <property type="match status" value="1"/>
</dbReference>
<dbReference type="Proteomes" id="UP000271098">
    <property type="component" value="Unassembled WGS sequence"/>
</dbReference>
<dbReference type="InterPro" id="IPR000101">
    <property type="entry name" value="GGT_peptidase"/>
</dbReference>
<evidence type="ECO:0000256" key="7">
    <source>
        <dbReference type="PIRSR" id="PIRSR600101-2"/>
    </source>
</evidence>
<keyword evidence="1" id="KW-0645">Protease</keyword>
<keyword evidence="4" id="KW-0325">Glycoprotein</keyword>
<dbReference type="Gene3D" id="3.60.20.40">
    <property type="match status" value="1"/>
</dbReference>
<evidence type="ECO:0000256" key="3">
    <source>
        <dbReference type="ARBA" id="ARBA00022801"/>
    </source>
</evidence>
<evidence type="ECO:0000256" key="2">
    <source>
        <dbReference type="ARBA" id="ARBA00022679"/>
    </source>
</evidence>
<dbReference type="WBParaSite" id="GPUH_0002420101-mRNA-1">
    <property type="protein sequence ID" value="GPUH_0002420101-mRNA-1"/>
    <property type="gene ID" value="GPUH_0002420101"/>
</dbReference>
<feature type="signal peptide" evidence="8">
    <location>
        <begin position="1"/>
        <end position="26"/>
    </location>
</feature>
<keyword evidence="3" id="KW-0378">Hydrolase</keyword>
<dbReference type="GO" id="GO:0016746">
    <property type="term" value="F:acyltransferase activity"/>
    <property type="evidence" value="ECO:0007669"/>
    <property type="project" value="UniProtKB-KW"/>
</dbReference>
<evidence type="ECO:0000256" key="5">
    <source>
        <dbReference type="ARBA" id="ARBA00023315"/>
    </source>
</evidence>